<keyword evidence="2" id="KW-0132">Cell division</keyword>
<protein>
    <recommendedName>
        <fullName evidence="1 2">Segregation and condensation protein A</fullName>
    </recommendedName>
</protein>
<dbReference type="AlphaFoldDB" id="A0A1M6DM36"/>
<comment type="subunit">
    <text evidence="2">Component of a cohesin-like complex composed of ScpA, ScpB and the Smc homodimer, in which ScpA and ScpB bind to the head domain of Smc. The presence of the three proteins is required for the association of the complex with DNA.</text>
</comment>
<dbReference type="InterPro" id="IPR023093">
    <property type="entry name" value="ScpA-like_C"/>
</dbReference>
<dbReference type="Pfam" id="PF02616">
    <property type="entry name" value="SMC_ScpA"/>
    <property type="match status" value="1"/>
</dbReference>
<dbReference type="STRING" id="1122189.SAMN02745165_00732"/>
<dbReference type="GO" id="GO:0005737">
    <property type="term" value="C:cytoplasm"/>
    <property type="evidence" value="ECO:0007669"/>
    <property type="project" value="UniProtKB-SubCell"/>
</dbReference>
<keyword evidence="2" id="KW-0963">Cytoplasm</keyword>
<accession>A0A1M6DM36</accession>
<keyword evidence="2" id="KW-0131">Cell cycle</keyword>
<keyword evidence="2" id="KW-0159">Chromosome partition</keyword>
<dbReference type="OrthoDB" id="9811016at2"/>
<dbReference type="InterPro" id="IPR003768">
    <property type="entry name" value="ScpA"/>
</dbReference>
<dbReference type="PANTHER" id="PTHR33969">
    <property type="entry name" value="SEGREGATION AND CONDENSATION PROTEIN A"/>
    <property type="match status" value="1"/>
</dbReference>
<name>A0A1M6DM36_MALRU</name>
<evidence type="ECO:0000256" key="1">
    <source>
        <dbReference type="ARBA" id="ARBA00044777"/>
    </source>
</evidence>
<proteinExistence type="inferred from homology"/>
<dbReference type="GO" id="GO:0006260">
    <property type="term" value="P:DNA replication"/>
    <property type="evidence" value="ECO:0007669"/>
    <property type="project" value="UniProtKB-UniRule"/>
</dbReference>
<reference evidence="3 4" key="1">
    <citation type="submission" date="2016-11" db="EMBL/GenBank/DDBJ databases">
        <authorList>
            <person name="Jaros S."/>
            <person name="Januszkiewicz K."/>
            <person name="Wedrychowicz H."/>
        </authorList>
    </citation>
    <scope>NUCLEOTIDE SEQUENCE [LARGE SCALE GENOMIC DNA]</scope>
    <source>
        <strain evidence="3 4">DSM 5091</strain>
    </source>
</reference>
<dbReference type="HAMAP" id="MF_01805">
    <property type="entry name" value="ScpA"/>
    <property type="match status" value="1"/>
</dbReference>
<dbReference type="PANTHER" id="PTHR33969:SF2">
    <property type="entry name" value="SEGREGATION AND CONDENSATION PROTEIN A"/>
    <property type="match status" value="1"/>
</dbReference>
<comment type="subcellular location">
    <subcellularLocation>
        <location evidence="2">Cytoplasm</location>
    </subcellularLocation>
    <text evidence="2">Associated with two foci at the outer edges of the nucleoid region in young cells, and at four foci within both cell halves in older cells.</text>
</comment>
<dbReference type="EMBL" id="FQZT01000002">
    <property type="protein sequence ID" value="SHI74191.1"/>
    <property type="molecule type" value="Genomic_DNA"/>
</dbReference>
<evidence type="ECO:0000256" key="2">
    <source>
        <dbReference type="HAMAP-Rule" id="MF_01805"/>
    </source>
</evidence>
<comment type="similarity">
    <text evidence="2">Belongs to the ScpA family.</text>
</comment>
<evidence type="ECO:0000313" key="4">
    <source>
        <dbReference type="Proteomes" id="UP000184171"/>
    </source>
</evidence>
<dbReference type="GO" id="GO:0051301">
    <property type="term" value="P:cell division"/>
    <property type="evidence" value="ECO:0007669"/>
    <property type="project" value="UniProtKB-KW"/>
</dbReference>
<dbReference type="GO" id="GO:0007059">
    <property type="term" value="P:chromosome segregation"/>
    <property type="evidence" value="ECO:0007669"/>
    <property type="project" value="UniProtKB-UniRule"/>
</dbReference>
<sequence>MSIQVQLQNFAGPLDLLLHLIKTNEMDIYDIQMVEITEQYLHVIEQMKQLDLDVAGEFLLMAATLLHIKSRMLLPVSEDLDEEEGEDPRAELVRRLLEYQRYKEVAELLAEFPLLDRDIYASSFVPTELFDEADDEVSVGVFQLTEAFHRILQSAPTEVFHEVIREQLSVAEHVQLVLERLTGKKRISFREIFNAPSKQELIVTFLATLELVKMRMIKVEQANEFGEIWLSLAVDEDELEQVPLQEEGLGYA</sequence>
<dbReference type="Proteomes" id="UP000184171">
    <property type="component" value="Unassembled WGS sequence"/>
</dbReference>
<dbReference type="RefSeq" id="WP_072905691.1">
    <property type="nucleotide sequence ID" value="NZ_FQZT01000002.1"/>
</dbReference>
<evidence type="ECO:0000313" key="3">
    <source>
        <dbReference type="EMBL" id="SHI74191.1"/>
    </source>
</evidence>
<organism evidence="3 4">
    <name type="scientific">Malonomonas rubra DSM 5091</name>
    <dbReference type="NCBI Taxonomy" id="1122189"/>
    <lineage>
        <taxon>Bacteria</taxon>
        <taxon>Pseudomonadati</taxon>
        <taxon>Thermodesulfobacteriota</taxon>
        <taxon>Desulfuromonadia</taxon>
        <taxon>Desulfuromonadales</taxon>
        <taxon>Geopsychrobacteraceae</taxon>
        <taxon>Malonomonas</taxon>
    </lineage>
</organism>
<gene>
    <name evidence="2" type="primary">scpA</name>
    <name evidence="3" type="ORF">SAMN02745165_00732</name>
</gene>
<dbReference type="Gene3D" id="1.10.10.580">
    <property type="entry name" value="Structural maintenance of chromosome 1. Chain E"/>
    <property type="match status" value="1"/>
</dbReference>
<dbReference type="Gene3D" id="6.10.250.2410">
    <property type="match status" value="1"/>
</dbReference>
<comment type="function">
    <text evidence="2">Participates in chromosomal partition during cell division. May act via the formation of a condensin-like complex containing Smc and ScpB that pull DNA away from mid-cell into both cell halves.</text>
</comment>
<keyword evidence="4" id="KW-1185">Reference proteome</keyword>